<keyword evidence="4" id="KW-1185">Reference proteome</keyword>
<evidence type="ECO:0000256" key="1">
    <source>
        <dbReference type="SAM" id="MobiDB-lite"/>
    </source>
</evidence>
<name>A0A1Y1HR53_KLENI</name>
<feature type="region of interest" description="Disordered" evidence="1">
    <location>
        <begin position="352"/>
        <end position="371"/>
    </location>
</feature>
<dbReference type="InterPro" id="IPR025164">
    <property type="entry name" value="Toastrack_DUF4097"/>
</dbReference>
<dbReference type="PANTHER" id="PTHR34094:SF1">
    <property type="entry name" value="PROTEIN FAM185A"/>
    <property type="match status" value="1"/>
</dbReference>
<evidence type="ECO:0000259" key="2">
    <source>
        <dbReference type="Pfam" id="PF13349"/>
    </source>
</evidence>
<gene>
    <name evidence="3" type="ORF">KFL_000310120</name>
</gene>
<proteinExistence type="predicted"/>
<feature type="compositionally biased region" description="Polar residues" evidence="1">
    <location>
        <begin position="354"/>
        <end position="371"/>
    </location>
</feature>
<dbReference type="Proteomes" id="UP000054558">
    <property type="component" value="Unassembled WGS sequence"/>
</dbReference>
<evidence type="ECO:0000313" key="4">
    <source>
        <dbReference type="Proteomes" id="UP000054558"/>
    </source>
</evidence>
<dbReference type="AlphaFoldDB" id="A0A1Y1HR53"/>
<protein>
    <recommendedName>
        <fullName evidence="2">DUF4097 domain-containing protein</fullName>
    </recommendedName>
</protein>
<dbReference type="PANTHER" id="PTHR34094">
    <property type="match status" value="1"/>
</dbReference>
<evidence type="ECO:0000313" key="3">
    <source>
        <dbReference type="EMBL" id="GAQ79461.1"/>
    </source>
</evidence>
<organism evidence="3 4">
    <name type="scientific">Klebsormidium nitens</name>
    <name type="common">Green alga</name>
    <name type="synonym">Ulothrix nitens</name>
    <dbReference type="NCBI Taxonomy" id="105231"/>
    <lineage>
        <taxon>Eukaryota</taxon>
        <taxon>Viridiplantae</taxon>
        <taxon>Streptophyta</taxon>
        <taxon>Klebsormidiophyceae</taxon>
        <taxon>Klebsormidiales</taxon>
        <taxon>Klebsormidiaceae</taxon>
        <taxon>Klebsormidium</taxon>
    </lineage>
</organism>
<dbReference type="EMBL" id="DF236980">
    <property type="protein sequence ID" value="GAQ79461.1"/>
    <property type="molecule type" value="Genomic_DNA"/>
</dbReference>
<dbReference type="Pfam" id="PF13349">
    <property type="entry name" value="DUF4097"/>
    <property type="match status" value="1"/>
</dbReference>
<dbReference type="STRING" id="105231.A0A1Y1HR53"/>
<reference evidence="3 4" key="1">
    <citation type="journal article" date="2014" name="Nat. Commun.">
        <title>Klebsormidium flaccidum genome reveals primary factors for plant terrestrial adaptation.</title>
        <authorList>
            <person name="Hori K."/>
            <person name="Maruyama F."/>
            <person name="Fujisawa T."/>
            <person name="Togashi T."/>
            <person name="Yamamoto N."/>
            <person name="Seo M."/>
            <person name="Sato S."/>
            <person name="Yamada T."/>
            <person name="Mori H."/>
            <person name="Tajima N."/>
            <person name="Moriyama T."/>
            <person name="Ikeuchi M."/>
            <person name="Watanabe M."/>
            <person name="Wada H."/>
            <person name="Kobayashi K."/>
            <person name="Saito M."/>
            <person name="Masuda T."/>
            <person name="Sasaki-Sekimoto Y."/>
            <person name="Mashiguchi K."/>
            <person name="Awai K."/>
            <person name="Shimojima M."/>
            <person name="Masuda S."/>
            <person name="Iwai M."/>
            <person name="Nobusawa T."/>
            <person name="Narise T."/>
            <person name="Kondo S."/>
            <person name="Saito H."/>
            <person name="Sato R."/>
            <person name="Murakawa M."/>
            <person name="Ihara Y."/>
            <person name="Oshima-Yamada Y."/>
            <person name="Ohtaka K."/>
            <person name="Satoh M."/>
            <person name="Sonobe K."/>
            <person name="Ishii M."/>
            <person name="Ohtani R."/>
            <person name="Kanamori-Sato M."/>
            <person name="Honoki R."/>
            <person name="Miyazaki D."/>
            <person name="Mochizuki H."/>
            <person name="Umetsu J."/>
            <person name="Higashi K."/>
            <person name="Shibata D."/>
            <person name="Kamiya Y."/>
            <person name="Sato N."/>
            <person name="Nakamura Y."/>
            <person name="Tabata S."/>
            <person name="Ida S."/>
            <person name="Kurokawa K."/>
            <person name="Ohta H."/>
        </authorList>
    </citation>
    <scope>NUCLEOTIDE SEQUENCE [LARGE SCALE GENOMIC DNA]</scope>
    <source>
        <strain evidence="3 4">NIES-2285</strain>
    </source>
</reference>
<dbReference type="OrthoDB" id="1897019at2759"/>
<accession>A0A1Y1HR53</accession>
<feature type="domain" description="DUF4097" evidence="2">
    <location>
        <begin position="147"/>
        <end position="267"/>
    </location>
</feature>
<sequence>MALPKHFARQAITRWQRVLAQLPALSAVAAQHCASISIAQCDQANDRAQTSLLGPLLSAPVVPGHTQFVRQFSGQATEQQAEAQASWHFPVAVGSKLLVNLPPEAPGISVGVNSDPEAVTVQCRSDSLQLDSQENTIHISAGDELKDLIQVWVPERFCTVEVKGGLGSVSVANINQGDLQVETTGGAVDLGKIRSEHVTVTTRGGPLQAKLLSGSITLDTQGGVLSLGQLMGNQVTVDSGGGDCRIRSVYAESFDLKSDGGKIHIEVLRPEFQGGNIHIETLGSFGLLSAEPAKTSAGLEPNVRIEAGTGDIRVDKLDGAARLRTSGGDVTIQLTEKTELLELHMEGGDLTLSVPPSQSLQGPSSTPSSQQREVVIDCQSSGFKDVLASIIGSWRCGFILNGLPKRIIVKKGRGWMDALQERLSEASRTQ</sequence>